<accession>G2YUA1</accession>
<organism evidence="2 3">
    <name type="scientific">Botryotinia fuckeliana (strain T4)</name>
    <name type="common">Noble rot fungus</name>
    <name type="synonym">Botrytis cinerea</name>
    <dbReference type="NCBI Taxonomy" id="999810"/>
    <lineage>
        <taxon>Eukaryota</taxon>
        <taxon>Fungi</taxon>
        <taxon>Dikarya</taxon>
        <taxon>Ascomycota</taxon>
        <taxon>Pezizomycotina</taxon>
        <taxon>Leotiomycetes</taxon>
        <taxon>Helotiales</taxon>
        <taxon>Sclerotiniaceae</taxon>
        <taxon>Botrytis</taxon>
    </lineage>
</organism>
<protein>
    <submittedName>
        <fullName evidence="2">Uncharacterized protein</fullName>
    </submittedName>
</protein>
<evidence type="ECO:0000313" key="2">
    <source>
        <dbReference type="EMBL" id="CCD55199.1"/>
    </source>
</evidence>
<reference evidence="3" key="1">
    <citation type="journal article" date="2011" name="PLoS Genet.">
        <title>Genomic analysis of the necrotrophic fungal pathogens Sclerotinia sclerotiorum and Botrytis cinerea.</title>
        <authorList>
            <person name="Amselem J."/>
            <person name="Cuomo C.A."/>
            <person name="van Kan J.A."/>
            <person name="Viaud M."/>
            <person name="Benito E.P."/>
            <person name="Couloux A."/>
            <person name="Coutinho P.M."/>
            <person name="de Vries R.P."/>
            <person name="Dyer P.S."/>
            <person name="Fillinger S."/>
            <person name="Fournier E."/>
            <person name="Gout L."/>
            <person name="Hahn M."/>
            <person name="Kohn L."/>
            <person name="Lapalu N."/>
            <person name="Plummer K.M."/>
            <person name="Pradier J.M."/>
            <person name="Quevillon E."/>
            <person name="Sharon A."/>
            <person name="Simon A."/>
            <person name="ten Have A."/>
            <person name="Tudzynski B."/>
            <person name="Tudzynski P."/>
            <person name="Wincker P."/>
            <person name="Andrew M."/>
            <person name="Anthouard V."/>
            <person name="Beever R.E."/>
            <person name="Beffa R."/>
            <person name="Benoit I."/>
            <person name="Bouzid O."/>
            <person name="Brault B."/>
            <person name="Chen Z."/>
            <person name="Choquer M."/>
            <person name="Collemare J."/>
            <person name="Cotton P."/>
            <person name="Danchin E.G."/>
            <person name="Da Silva C."/>
            <person name="Gautier A."/>
            <person name="Giraud C."/>
            <person name="Giraud T."/>
            <person name="Gonzalez C."/>
            <person name="Grossetete S."/>
            <person name="Guldener U."/>
            <person name="Henrissat B."/>
            <person name="Howlett B.J."/>
            <person name="Kodira C."/>
            <person name="Kretschmer M."/>
            <person name="Lappartient A."/>
            <person name="Leroch M."/>
            <person name="Levis C."/>
            <person name="Mauceli E."/>
            <person name="Neuveglise C."/>
            <person name="Oeser B."/>
            <person name="Pearson M."/>
            <person name="Poulain J."/>
            <person name="Poussereau N."/>
            <person name="Quesneville H."/>
            <person name="Rascle C."/>
            <person name="Schumacher J."/>
            <person name="Segurens B."/>
            <person name="Sexton A."/>
            <person name="Silva E."/>
            <person name="Sirven C."/>
            <person name="Soanes D.M."/>
            <person name="Talbot N.J."/>
            <person name="Templeton M."/>
            <person name="Yandava C."/>
            <person name="Yarden O."/>
            <person name="Zeng Q."/>
            <person name="Rollins J.A."/>
            <person name="Lebrun M.H."/>
            <person name="Dickman M."/>
        </authorList>
    </citation>
    <scope>NUCLEOTIDE SEQUENCE [LARGE SCALE GENOMIC DNA]</scope>
    <source>
        <strain evidence="3">T4</strain>
    </source>
</reference>
<sequence length="82" mass="9222">MPSDYYPGVCKDRLTVFISYAGLFQLESHLQFFFWPQHIFLSISSTDYAGNGNIKKKSTGEEKGIRKDVSVGNSGAERFHGD</sequence>
<name>G2YUA1_BOTF4</name>
<dbReference type="HOGENOM" id="CLU_2558055_0_0_1"/>
<dbReference type="InParanoid" id="G2YUA1"/>
<evidence type="ECO:0000256" key="1">
    <source>
        <dbReference type="SAM" id="MobiDB-lite"/>
    </source>
</evidence>
<proteinExistence type="predicted"/>
<dbReference type="EMBL" id="FQ790354">
    <property type="protein sequence ID" value="CCD55199.1"/>
    <property type="molecule type" value="Genomic_DNA"/>
</dbReference>
<dbReference type="Proteomes" id="UP000008177">
    <property type="component" value="Unplaced contigs"/>
</dbReference>
<dbReference type="AlphaFoldDB" id="G2YUA1"/>
<evidence type="ECO:0000313" key="3">
    <source>
        <dbReference type="Proteomes" id="UP000008177"/>
    </source>
</evidence>
<feature type="region of interest" description="Disordered" evidence="1">
    <location>
        <begin position="52"/>
        <end position="82"/>
    </location>
</feature>
<gene>
    <name evidence="2" type="ORF">BofuT4_uP155950.1</name>
</gene>
<feature type="compositionally biased region" description="Basic and acidic residues" evidence="1">
    <location>
        <begin position="58"/>
        <end position="69"/>
    </location>
</feature>